<proteinExistence type="predicted"/>
<evidence type="ECO:0000313" key="1">
    <source>
        <dbReference type="Proteomes" id="UP000887565"/>
    </source>
</evidence>
<dbReference type="Proteomes" id="UP000887565">
    <property type="component" value="Unplaced"/>
</dbReference>
<dbReference type="AlphaFoldDB" id="A0A915HLT9"/>
<dbReference type="WBParaSite" id="nRc.2.0.1.t02933-RA">
    <property type="protein sequence ID" value="nRc.2.0.1.t02933-RA"/>
    <property type="gene ID" value="nRc.2.0.1.g02933"/>
</dbReference>
<sequence length="119" mass="13903">MIHIGDQRGTRSVTIRQNYDNNTIITKNDVANGCTIRFDNQQTLFQFHAIHKLSLQHEFEDHKKLTIFTTLPSFIPVMARLLENKIRHGLTAFKDGCLRIKSDERLWVKTNDYDNLTTD</sequence>
<protein>
    <submittedName>
        <fullName evidence="2">Uncharacterized protein</fullName>
    </submittedName>
</protein>
<reference evidence="2" key="1">
    <citation type="submission" date="2022-11" db="UniProtKB">
        <authorList>
            <consortium name="WormBaseParasite"/>
        </authorList>
    </citation>
    <scope>IDENTIFICATION</scope>
</reference>
<keyword evidence="1" id="KW-1185">Reference proteome</keyword>
<name>A0A915HLT9_ROMCU</name>
<accession>A0A915HLT9</accession>
<organism evidence="1 2">
    <name type="scientific">Romanomermis culicivorax</name>
    <name type="common">Nematode worm</name>
    <dbReference type="NCBI Taxonomy" id="13658"/>
    <lineage>
        <taxon>Eukaryota</taxon>
        <taxon>Metazoa</taxon>
        <taxon>Ecdysozoa</taxon>
        <taxon>Nematoda</taxon>
        <taxon>Enoplea</taxon>
        <taxon>Dorylaimia</taxon>
        <taxon>Mermithida</taxon>
        <taxon>Mermithoidea</taxon>
        <taxon>Mermithidae</taxon>
        <taxon>Romanomermis</taxon>
    </lineage>
</organism>
<evidence type="ECO:0000313" key="2">
    <source>
        <dbReference type="WBParaSite" id="nRc.2.0.1.t02933-RA"/>
    </source>
</evidence>